<dbReference type="AlphaFoldDB" id="A0A6C1C9N4"/>
<evidence type="ECO:0000313" key="1">
    <source>
        <dbReference type="EMBL" id="TGG86345.1"/>
    </source>
</evidence>
<dbReference type="EMBL" id="RCIY01000040">
    <property type="protein sequence ID" value="TGG86345.1"/>
    <property type="molecule type" value="Genomic_DNA"/>
</dbReference>
<comment type="caution">
    <text evidence="1">The sequence shown here is derived from an EMBL/GenBank/DDBJ whole genome shotgun (WGS) entry which is preliminary data.</text>
</comment>
<organism evidence="1 2">
    <name type="scientific">Streptomyces albus</name>
    <dbReference type="NCBI Taxonomy" id="1888"/>
    <lineage>
        <taxon>Bacteria</taxon>
        <taxon>Bacillati</taxon>
        <taxon>Actinomycetota</taxon>
        <taxon>Actinomycetes</taxon>
        <taxon>Kitasatosporales</taxon>
        <taxon>Streptomycetaceae</taxon>
        <taxon>Streptomyces</taxon>
    </lineage>
</organism>
<dbReference type="Pfam" id="PF19857">
    <property type="entry name" value="DUF6332"/>
    <property type="match status" value="1"/>
</dbReference>
<dbReference type="GeneID" id="75179639"/>
<protein>
    <submittedName>
        <fullName evidence="1">Uncharacterized protein</fullName>
    </submittedName>
</protein>
<dbReference type="InterPro" id="IPR046295">
    <property type="entry name" value="DUF6332"/>
</dbReference>
<proteinExistence type="predicted"/>
<evidence type="ECO:0000313" key="2">
    <source>
        <dbReference type="Proteomes" id="UP000298111"/>
    </source>
</evidence>
<dbReference type="RefSeq" id="WP_030408572.1">
    <property type="nucleotide sequence ID" value="NZ_BBQG01000018.1"/>
</dbReference>
<sequence length="86" mass="9160">MRNGPRSQAERDALTVEIGYALLSAGLLAALVFAAIASPAVVWELPSRAVHALLLAGAVTAGLLAVVRIVRVLRRYARREGRAREA</sequence>
<gene>
    <name evidence="1" type="ORF">D8771_08285</name>
</gene>
<dbReference type="Proteomes" id="UP000298111">
    <property type="component" value="Unassembled WGS sequence"/>
</dbReference>
<accession>A0A6C1C9N4</accession>
<name>A0A6C1C9N4_9ACTN</name>
<reference evidence="1 2" key="1">
    <citation type="submission" date="2018-10" db="EMBL/GenBank/DDBJ databases">
        <title>Isolation of pseudouridimycin from Streptomyces albus DSM 40763.</title>
        <authorList>
            <person name="Rosenqvist P."/>
            <person name="Metsae-Ketelae M."/>
            <person name="Virta P."/>
        </authorList>
    </citation>
    <scope>NUCLEOTIDE SEQUENCE [LARGE SCALE GENOMIC DNA]</scope>
    <source>
        <strain evidence="1 2">DSM 40763</strain>
    </source>
</reference>